<dbReference type="PATRIC" id="fig|861299.3.peg.3564"/>
<dbReference type="UniPathway" id="UPA00124"/>
<dbReference type="PANTHER" id="PTHR21047">
    <property type="entry name" value="DTDP-6-DEOXY-D-GLUCOSE-3,5 EPIMERASE"/>
    <property type="match status" value="1"/>
</dbReference>
<dbReference type="EMBL" id="CP007128">
    <property type="protein sequence ID" value="AHG91049.1"/>
    <property type="molecule type" value="Genomic_DNA"/>
</dbReference>
<dbReference type="GO" id="GO:0019305">
    <property type="term" value="P:dTDP-rhamnose biosynthetic process"/>
    <property type="evidence" value="ECO:0007669"/>
    <property type="project" value="UniProtKB-UniRule"/>
</dbReference>
<dbReference type="GO" id="GO:0000271">
    <property type="term" value="P:polysaccharide biosynthetic process"/>
    <property type="evidence" value="ECO:0007669"/>
    <property type="project" value="TreeGrafter"/>
</dbReference>
<dbReference type="Gene3D" id="2.60.120.10">
    <property type="entry name" value="Jelly Rolls"/>
    <property type="match status" value="1"/>
</dbReference>
<organism evidence="8 9">
    <name type="scientific">Gemmatirosa kalamazoonensis</name>
    <dbReference type="NCBI Taxonomy" id="861299"/>
    <lineage>
        <taxon>Bacteria</taxon>
        <taxon>Pseudomonadati</taxon>
        <taxon>Gemmatimonadota</taxon>
        <taxon>Gemmatimonadia</taxon>
        <taxon>Gemmatimonadales</taxon>
        <taxon>Gemmatimonadaceae</taxon>
        <taxon>Gemmatirosa</taxon>
    </lineage>
</organism>
<feature type="active site" description="Proton acceptor" evidence="5">
    <location>
        <position position="61"/>
    </location>
</feature>
<comment type="similarity">
    <text evidence="7">Belongs to the dTDP-4-dehydrorhamnose 3,5-epimerase family.</text>
</comment>
<comment type="pathway">
    <text evidence="7">Carbohydrate biosynthesis; dTDP-L-rhamnose biosynthesis.</text>
</comment>
<evidence type="ECO:0000313" key="8">
    <source>
        <dbReference type="EMBL" id="AHG91049.1"/>
    </source>
</evidence>
<dbReference type="HOGENOM" id="CLU_090940_1_1_0"/>
<dbReference type="RefSeq" id="WP_025412508.1">
    <property type="nucleotide sequence ID" value="NZ_CP007128.1"/>
</dbReference>
<name>W0RIX0_9BACT</name>
<comment type="function">
    <text evidence="2 7">Catalyzes the epimerization of the C3' and C5'positions of dTDP-6-deoxy-D-xylo-4-hexulose, forming dTDP-6-deoxy-L-lyxo-4-hexulose.</text>
</comment>
<dbReference type="EC" id="5.1.3.13" evidence="3 7"/>
<evidence type="ECO:0000256" key="4">
    <source>
        <dbReference type="ARBA" id="ARBA00019595"/>
    </source>
</evidence>
<dbReference type="AlphaFoldDB" id="W0RIX0"/>
<dbReference type="Proteomes" id="UP000019151">
    <property type="component" value="Chromosome"/>
</dbReference>
<proteinExistence type="inferred from homology"/>
<dbReference type="GO" id="GO:0008830">
    <property type="term" value="F:dTDP-4-dehydrorhamnose 3,5-epimerase activity"/>
    <property type="evidence" value="ECO:0007669"/>
    <property type="project" value="UniProtKB-UniRule"/>
</dbReference>
<dbReference type="KEGG" id="gba:J421_3512"/>
<reference evidence="8 9" key="1">
    <citation type="journal article" date="2014" name="Genome Announc.">
        <title>Genome Sequence and Methylome of Soil Bacterium Gemmatirosa kalamazoonensis KBS708T, a Member of the Rarely Cultivated Gemmatimonadetes Phylum.</title>
        <authorList>
            <person name="Debruyn J.M."/>
            <person name="Radosevich M."/>
            <person name="Wommack K.E."/>
            <person name="Polson S.W."/>
            <person name="Hauser L.J."/>
            <person name="Fawaz M.N."/>
            <person name="Korlach J."/>
            <person name="Tsai Y.C."/>
        </authorList>
    </citation>
    <scope>NUCLEOTIDE SEQUENCE [LARGE SCALE GENOMIC DNA]</scope>
    <source>
        <strain evidence="8 9">KBS708</strain>
    </source>
</reference>
<evidence type="ECO:0000256" key="3">
    <source>
        <dbReference type="ARBA" id="ARBA00012098"/>
    </source>
</evidence>
<dbReference type="NCBIfam" id="TIGR01221">
    <property type="entry name" value="rmlC"/>
    <property type="match status" value="1"/>
</dbReference>
<evidence type="ECO:0000256" key="2">
    <source>
        <dbReference type="ARBA" id="ARBA00001997"/>
    </source>
</evidence>
<gene>
    <name evidence="8" type="ORF">J421_3512</name>
</gene>
<dbReference type="OrthoDB" id="9800680at2"/>
<dbReference type="Pfam" id="PF00908">
    <property type="entry name" value="dTDP_sugar_isom"/>
    <property type="match status" value="1"/>
</dbReference>
<evidence type="ECO:0000256" key="5">
    <source>
        <dbReference type="PIRSR" id="PIRSR600888-1"/>
    </source>
</evidence>
<dbReference type="CDD" id="cd00438">
    <property type="entry name" value="cupin_RmlC"/>
    <property type="match status" value="1"/>
</dbReference>
<feature type="site" description="Participates in a stacking interaction with the thymidine ring of dTDP-4-oxo-6-deoxyglucose" evidence="6">
    <location>
        <position position="136"/>
    </location>
</feature>
<protein>
    <recommendedName>
        <fullName evidence="4 7">dTDP-4-dehydrorhamnose 3,5-epimerase</fullName>
        <ecNumber evidence="3 7">5.1.3.13</ecNumber>
    </recommendedName>
    <alternativeName>
        <fullName evidence="7">Thymidine diphospho-4-keto-rhamnose 3,5-epimerase</fullName>
    </alternativeName>
</protein>
<evidence type="ECO:0000313" key="9">
    <source>
        <dbReference type="Proteomes" id="UP000019151"/>
    </source>
</evidence>
<dbReference type="GO" id="GO:0005829">
    <property type="term" value="C:cytosol"/>
    <property type="evidence" value="ECO:0007669"/>
    <property type="project" value="TreeGrafter"/>
</dbReference>
<evidence type="ECO:0000256" key="6">
    <source>
        <dbReference type="PIRSR" id="PIRSR600888-3"/>
    </source>
</evidence>
<accession>W0RIX0</accession>
<comment type="subunit">
    <text evidence="7">Homodimer.</text>
</comment>
<evidence type="ECO:0000256" key="1">
    <source>
        <dbReference type="ARBA" id="ARBA00001298"/>
    </source>
</evidence>
<dbReference type="InterPro" id="IPR011051">
    <property type="entry name" value="RmlC_Cupin_sf"/>
</dbReference>
<sequence>MRVTPLDLPDVLLIEPRVARDARGWFYESWSGGRFAQLGLGHRFVQDNVSCSRRGVLRGLHLQHPHGQGKLLSVLHGEIHDVAVDVRRGSPTFGRWCAVRLEAETGRQIFIPAGYAHGFLVRSDSAVVGYKVTEGYHPEDEITVAWNDAAIGITWPLDGAPILSDRDAAAPTLAELTDRLPTYDAATALLVGLTEARA</sequence>
<keyword evidence="7" id="KW-0413">Isomerase</keyword>
<evidence type="ECO:0000256" key="7">
    <source>
        <dbReference type="RuleBase" id="RU364069"/>
    </source>
</evidence>
<dbReference type="SUPFAM" id="SSF51182">
    <property type="entry name" value="RmlC-like cupins"/>
    <property type="match status" value="1"/>
</dbReference>
<keyword evidence="9" id="KW-1185">Reference proteome</keyword>
<dbReference type="eggNOG" id="COG1898">
    <property type="taxonomic scope" value="Bacteria"/>
</dbReference>
<dbReference type="InParanoid" id="W0RIX0"/>
<dbReference type="InterPro" id="IPR014710">
    <property type="entry name" value="RmlC-like_jellyroll"/>
</dbReference>
<dbReference type="STRING" id="861299.J421_3512"/>
<comment type="catalytic activity">
    <reaction evidence="1 7">
        <text>dTDP-4-dehydro-6-deoxy-alpha-D-glucose = dTDP-4-dehydro-beta-L-rhamnose</text>
        <dbReference type="Rhea" id="RHEA:16969"/>
        <dbReference type="ChEBI" id="CHEBI:57649"/>
        <dbReference type="ChEBI" id="CHEBI:62830"/>
        <dbReference type="EC" id="5.1.3.13"/>
    </reaction>
</comment>
<feature type="active site" description="Proton donor" evidence="5">
    <location>
        <position position="130"/>
    </location>
</feature>
<dbReference type="PANTHER" id="PTHR21047:SF2">
    <property type="entry name" value="THYMIDINE DIPHOSPHO-4-KETO-RHAMNOSE 3,5-EPIMERASE"/>
    <property type="match status" value="1"/>
</dbReference>
<dbReference type="InterPro" id="IPR000888">
    <property type="entry name" value="RmlC-like"/>
</dbReference>